<feature type="region of interest" description="Disordered" evidence="1">
    <location>
        <begin position="408"/>
        <end position="428"/>
    </location>
</feature>
<protein>
    <submittedName>
        <fullName evidence="2">Phage portal protein</fullName>
    </submittedName>
</protein>
<feature type="compositionally biased region" description="Basic and acidic residues" evidence="1">
    <location>
        <begin position="411"/>
        <end position="428"/>
    </location>
</feature>
<dbReference type="EMBL" id="BHYK01000011">
    <property type="protein sequence ID" value="GCD10584.1"/>
    <property type="molecule type" value="Genomic_DNA"/>
</dbReference>
<gene>
    <name evidence="2" type="primary">B</name>
    <name evidence="2" type="ORF">Ctaglu_22070</name>
</gene>
<dbReference type="InterPro" id="IPR006427">
    <property type="entry name" value="Portal_HK97"/>
</dbReference>
<proteinExistence type="predicted"/>
<dbReference type="OrthoDB" id="9765386at2"/>
<comment type="caution">
    <text evidence="2">The sequence shown here is derived from an EMBL/GenBank/DDBJ whole genome shotgun (WGS) entry which is preliminary data.</text>
</comment>
<evidence type="ECO:0000256" key="1">
    <source>
        <dbReference type="SAM" id="MobiDB-lite"/>
    </source>
</evidence>
<dbReference type="Pfam" id="PF04860">
    <property type="entry name" value="Phage_portal"/>
    <property type="match status" value="1"/>
</dbReference>
<dbReference type="AlphaFoldDB" id="A0A401UM25"/>
<dbReference type="Proteomes" id="UP000287872">
    <property type="component" value="Unassembled WGS sequence"/>
</dbReference>
<accession>A0A401UM25</accession>
<keyword evidence="3" id="KW-1185">Reference proteome</keyword>
<name>A0A401UM25_9CLOT</name>
<organism evidence="2 3">
    <name type="scientific">Clostridium tagluense</name>
    <dbReference type="NCBI Taxonomy" id="360422"/>
    <lineage>
        <taxon>Bacteria</taxon>
        <taxon>Bacillati</taxon>
        <taxon>Bacillota</taxon>
        <taxon>Clostridia</taxon>
        <taxon>Eubacteriales</taxon>
        <taxon>Clostridiaceae</taxon>
        <taxon>Clostridium</taxon>
    </lineage>
</organism>
<dbReference type="NCBIfam" id="TIGR01537">
    <property type="entry name" value="portal_HK97"/>
    <property type="match status" value="1"/>
</dbReference>
<evidence type="ECO:0000313" key="2">
    <source>
        <dbReference type="EMBL" id="GCD10584.1"/>
    </source>
</evidence>
<reference evidence="2 3" key="1">
    <citation type="submission" date="2018-11" db="EMBL/GenBank/DDBJ databases">
        <title>Genome sequencing and assembly of Clostridium tagluense strain A121.</title>
        <authorList>
            <person name="Murakami T."/>
            <person name="Segawa T."/>
            <person name="Shcherbakova V.A."/>
            <person name="Mori H."/>
            <person name="Yoshimura Y."/>
        </authorList>
    </citation>
    <scope>NUCLEOTIDE SEQUENCE [LARGE SCALE GENOMIC DNA]</scope>
    <source>
        <strain evidence="2 3">A121</strain>
    </source>
</reference>
<dbReference type="RefSeq" id="WP_125001469.1">
    <property type="nucleotide sequence ID" value="NZ_BHYK01000011.1"/>
</dbReference>
<dbReference type="InterPro" id="IPR006944">
    <property type="entry name" value="Phage/GTA_portal"/>
</dbReference>
<sequence>MGIFNKVLSKEIKNEVTVPTGGGLKWLSDNFGQANLTNSGEVITKEGSLTISAVYACVSVRANTIASMPLQTFKTGKNGSTRQENEISYLLETRPNPFMAPFRLKHSLSTHIDLYGNGYIYMEISNGKVNNLWLLNPQITTTVIDAITGKVTYQTTINGKPKTFLENEIIHLTDLSLDGIIGKSKIDLLREQLGNMQGSSKLLGKYLKQGTTTSGVITYPTVLDEEVKDTIREAWQTSNSGSDNFGKVAILDMGLDYKEMNTLKFADQQFLENSKFTVEEIARVFSTPLHMIGELSKSSFNNIQQQSLDFVMKTIQPILTLWEQEFTYKLFAKGKKIFVEFNMSSALRSDDNARSTFYERMMNNGVYTINDVLKYENKNTIGDIGDIRYRSLNFVSIEKMDEYQMAKAKSGSKDDTDTTVKEVKKEDE</sequence>
<evidence type="ECO:0000313" key="3">
    <source>
        <dbReference type="Proteomes" id="UP000287872"/>
    </source>
</evidence>